<dbReference type="PANTHER" id="PTHR30472">
    <property type="entry name" value="FERRIC ENTEROBACTIN TRANSPORT SYSTEM PERMEASE PROTEIN"/>
    <property type="match status" value="1"/>
</dbReference>
<keyword evidence="6 8" id="KW-1133">Transmembrane helix</keyword>
<keyword evidence="3" id="KW-0813">Transport</keyword>
<feature type="transmembrane region" description="Helical" evidence="8">
    <location>
        <begin position="128"/>
        <end position="146"/>
    </location>
</feature>
<proteinExistence type="inferred from homology"/>
<name>A0A238LCJ3_9RHOB</name>
<organism evidence="9 10">
    <name type="scientific">Flavimaricola marinus</name>
    <dbReference type="NCBI Taxonomy" id="1819565"/>
    <lineage>
        <taxon>Bacteria</taxon>
        <taxon>Pseudomonadati</taxon>
        <taxon>Pseudomonadota</taxon>
        <taxon>Alphaproteobacteria</taxon>
        <taxon>Rhodobacterales</taxon>
        <taxon>Paracoccaceae</taxon>
        <taxon>Flavimaricola</taxon>
    </lineage>
</organism>
<comment type="subcellular location">
    <subcellularLocation>
        <location evidence="1">Cell membrane</location>
        <topology evidence="1">Multi-pass membrane protein</topology>
    </subcellularLocation>
</comment>
<dbReference type="Pfam" id="PF01032">
    <property type="entry name" value="FecCD"/>
    <property type="match status" value="1"/>
</dbReference>
<comment type="similarity">
    <text evidence="2">Belongs to the binding-protein-dependent transport system permease family. FecCD subfamily.</text>
</comment>
<evidence type="ECO:0000256" key="7">
    <source>
        <dbReference type="ARBA" id="ARBA00023136"/>
    </source>
</evidence>
<dbReference type="RefSeq" id="WP_093991496.1">
    <property type="nucleotide sequence ID" value="NZ_FXZK01000002.1"/>
</dbReference>
<dbReference type="GO" id="GO:0022857">
    <property type="term" value="F:transmembrane transporter activity"/>
    <property type="evidence" value="ECO:0007669"/>
    <property type="project" value="InterPro"/>
</dbReference>
<evidence type="ECO:0000256" key="4">
    <source>
        <dbReference type="ARBA" id="ARBA00022475"/>
    </source>
</evidence>
<dbReference type="EMBL" id="FXZK01000002">
    <property type="protein sequence ID" value="SMY07283.1"/>
    <property type="molecule type" value="Genomic_DNA"/>
</dbReference>
<accession>A0A238LCJ3</accession>
<dbReference type="AlphaFoldDB" id="A0A238LCJ3"/>
<dbReference type="PANTHER" id="PTHR30472:SF19">
    <property type="entry name" value="PETROBACTIN IMPORT SYSTEM PERMEASE PROTEIN YCLO"/>
    <property type="match status" value="1"/>
</dbReference>
<protein>
    <submittedName>
        <fullName evidence="9">Ferric enterobactin transport system permease protein FepD</fullName>
    </submittedName>
</protein>
<evidence type="ECO:0000313" key="10">
    <source>
        <dbReference type="Proteomes" id="UP000201613"/>
    </source>
</evidence>
<reference evidence="9 10" key="1">
    <citation type="submission" date="2017-05" db="EMBL/GenBank/DDBJ databases">
        <authorList>
            <person name="Song R."/>
            <person name="Chenine A.L."/>
            <person name="Ruprecht R.M."/>
        </authorList>
    </citation>
    <scope>NUCLEOTIDE SEQUENCE [LARGE SCALE GENOMIC DNA]</scope>
    <source>
        <strain evidence="9 10">CECT 8899</strain>
    </source>
</reference>
<keyword evidence="10" id="KW-1185">Reference proteome</keyword>
<dbReference type="InterPro" id="IPR037294">
    <property type="entry name" value="ABC_BtuC-like"/>
</dbReference>
<dbReference type="InterPro" id="IPR000522">
    <property type="entry name" value="ABC_transptr_permease_BtuC"/>
</dbReference>
<feature type="transmembrane region" description="Helical" evidence="8">
    <location>
        <begin position="73"/>
        <end position="96"/>
    </location>
</feature>
<evidence type="ECO:0000256" key="2">
    <source>
        <dbReference type="ARBA" id="ARBA00007935"/>
    </source>
</evidence>
<evidence type="ECO:0000256" key="8">
    <source>
        <dbReference type="SAM" id="Phobius"/>
    </source>
</evidence>
<dbReference type="Proteomes" id="UP000201613">
    <property type="component" value="Unassembled WGS sequence"/>
</dbReference>
<evidence type="ECO:0000256" key="1">
    <source>
        <dbReference type="ARBA" id="ARBA00004651"/>
    </source>
</evidence>
<feature type="transmembrane region" description="Helical" evidence="8">
    <location>
        <begin position="7"/>
        <end position="25"/>
    </location>
</feature>
<feature type="transmembrane region" description="Helical" evidence="8">
    <location>
        <begin position="262"/>
        <end position="282"/>
    </location>
</feature>
<evidence type="ECO:0000256" key="3">
    <source>
        <dbReference type="ARBA" id="ARBA00022448"/>
    </source>
</evidence>
<dbReference type="Gene3D" id="1.10.3470.10">
    <property type="entry name" value="ABC transporter involved in vitamin B12 uptake, BtuC"/>
    <property type="match status" value="1"/>
</dbReference>
<dbReference type="GO" id="GO:0033214">
    <property type="term" value="P:siderophore-iron import into cell"/>
    <property type="evidence" value="ECO:0007669"/>
    <property type="project" value="TreeGrafter"/>
</dbReference>
<feature type="transmembrane region" description="Helical" evidence="8">
    <location>
        <begin position="102"/>
        <end position="121"/>
    </location>
</feature>
<evidence type="ECO:0000313" key="9">
    <source>
        <dbReference type="EMBL" id="SMY07283.1"/>
    </source>
</evidence>
<feature type="transmembrane region" description="Helical" evidence="8">
    <location>
        <begin position="288"/>
        <end position="309"/>
    </location>
</feature>
<sequence length="314" mass="32735">MASRRLLYLGLALLVASSLFLLWNLRAPIDFILTLRATKLAALCVVGAAIGTATVVFQTIAANRMLTPGIVGFDALFVFIQTGLVLMLGGVGFASLPALAQFGAETVILVAAALALFSVLLRKGAEDILRLVLTGVILGVLLRGLAGLAQRLLDPSEFAIVQQATFATFGAVDEIQLGFASVILLLSFAAAMGLSRKLDIAALGRGTAQPLGLDFDRVVFAGLAIVALLVATSTALVGPISFLGLLASSLAHAVLPTWRHALLLPGAAIIGATILVAGQFVFERLLGLQSTLSVIVEFAGGLLFLFLVLRRPRP</sequence>
<gene>
    <name evidence="9" type="primary">fepD</name>
    <name evidence="9" type="ORF">LOM8899_01416</name>
</gene>
<keyword evidence="5 8" id="KW-0812">Transmembrane</keyword>
<dbReference type="SUPFAM" id="SSF81345">
    <property type="entry name" value="ABC transporter involved in vitamin B12 uptake, BtuC"/>
    <property type="match status" value="1"/>
</dbReference>
<dbReference type="OrthoDB" id="9796260at2"/>
<evidence type="ECO:0000256" key="5">
    <source>
        <dbReference type="ARBA" id="ARBA00022692"/>
    </source>
</evidence>
<dbReference type="GO" id="GO:0005886">
    <property type="term" value="C:plasma membrane"/>
    <property type="evidence" value="ECO:0007669"/>
    <property type="project" value="UniProtKB-SubCell"/>
</dbReference>
<evidence type="ECO:0000256" key="6">
    <source>
        <dbReference type="ARBA" id="ARBA00022989"/>
    </source>
</evidence>
<keyword evidence="4" id="KW-1003">Cell membrane</keyword>
<feature type="transmembrane region" description="Helical" evidence="8">
    <location>
        <begin position="40"/>
        <end position="61"/>
    </location>
</feature>
<keyword evidence="7 8" id="KW-0472">Membrane</keyword>